<dbReference type="OrthoDB" id="1283928at2759"/>
<dbReference type="EMBL" id="PKPP01003616">
    <property type="protein sequence ID" value="PWA68509.1"/>
    <property type="molecule type" value="Genomic_DNA"/>
</dbReference>
<organism evidence="1 2">
    <name type="scientific">Artemisia annua</name>
    <name type="common">Sweet wormwood</name>
    <dbReference type="NCBI Taxonomy" id="35608"/>
    <lineage>
        <taxon>Eukaryota</taxon>
        <taxon>Viridiplantae</taxon>
        <taxon>Streptophyta</taxon>
        <taxon>Embryophyta</taxon>
        <taxon>Tracheophyta</taxon>
        <taxon>Spermatophyta</taxon>
        <taxon>Magnoliopsida</taxon>
        <taxon>eudicotyledons</taxon>
        <taxon>Gunneridae</taxon>
        <taxon>Pentapetalae</taxon>
        <taxon>asterids</taxon>
        <taxon>campanulids</taxon>
        <taxon>Asterales</taxon>
        <taxon>Asteraceae</taxon>
        <taxon>Asteroideae</taxon>
        <taxon>Anthemideae</taxon>
        <taxon>Artemisiinae</taxon>
        <taxon>Artemisia</taxon>
    </lineage>
</organism>
<reference evidence="1 2" key="1">
    <citation type="journal article" date="2018" name="Mol. Plant">
        <title>The genome of Artemisia annua provides insight into the evolution of Asteraceae family and artemisinin biosynthesis.</title>
        <authorList>
            <person name="Shen Q."/>
            <person name="Zhang L."/>
            <person name="Liao Z."/>
            <person name="Wang S."/>
            <person name="Yan T."/>
            <person name="Shi P."/>
            <person name="Liu M."/>
            <person name="Fu X."/>
            <person name="Pan Q."/>
            <person name="Wang Y."/>
            <person name="Lv Z."/>
            <person name="Lu X."/>
            <person name="Zhang F."/>
            <person name="Jiang W."/>
            <person name="Ma Y."/>
            <person name="Chen M."/>
            <person name="Hao X."/>
            <person name="Li L."/>
            <person name="Tang Y."/>
            <person name="Lv G."/>
            <person name="Zhou Y."/>
            <person name="Sun X."/>
            <person name="Brodelius P.E."/>
            <person name="Rose J.K.C."/>
            <person name="Tang K."/>
        </authorList>
    </citation>
    <scope>NUCLEOTIDE SEQUENCE [LARGE SCALE GENOMIC DNA]</scope>
    <source>
        <strain evidence="2">cv. Huhao1</strain>
        <tissue evidence="1">Leaf</tissue>
    </source>
</reference>
<accession>A0A2U1N4U6</accession>
<gene>
    <name evidence="1" type="ORF">CTI12_AA152860</name>
</gene>
<evidence type="ECO:0000313" key="1">
    <source>
        <dbReference type="EMBL" id="PWA68509.1"/>
    </source>
</evidence>
<dbReference type="Proteomes" id="UP000245207">
    <property type="component" value="Unassembled WGS sequence"/>
</dbReference>
<proteinExistence type="predicted"/>
<comment type="caution">
    <text evidence="1">The sequence shown here is derived from an EMBL/GenBank/DDBJ whole genome shotgun (WGS) entry which is preliminary data.</text>
</comment>
<name>A0A2U1N4U6_ARTAN</name>
<sequence>MSIVILFHRVETVVIVNKIETSKEKTYNWEGNPRGELTVPQGPTDRCEQVEYIGALERTMSKELGKMTP</sequence>
<dbReference type="AlphaFoldDB" id="A0A2U1N4U6"/>
<keyword evidence="2" id="KW-1185">Reference proteome</keyword>
<protein>
    <submittedName>
        <fullName evidence="1">Uncharacterized protein</fullName>
    </submittedName>
</protein>
<evidence type="ECO:0000313" key="2">
    <source>
        <dbReference type="Proteomes" id="UP000245207"/>
    </source>
</evidence>